<evidence type="ECO:0000313" key="4">
    <source>
        <dbReference type="EMBL" id="AFG37090.1"/>
    </source>
</evidence>
<dbReference type="RefSeq" id="WP_014455085.1">
    <property type="nucleotide sequence ID" value="NC_017098.1"/>
</dbReference>
<proteinExistence type="predicted"/>
<dbReference type="AlphaFoldDB" id="H9UHU7"/>
<dbReference type="PANTHER" id="PTHR10545:SF29">
    <property type="entry name" value="GH14572P-RELATED"/>
    <property type="match status" value="1"/>
</dbReference>
<evidence type="ECO:0000313" key="5">
    <source>
        <dbReference type="Proteomes" id="UP000007383"/>
    </source>
</evidence>
<dbReference type="PROSITE" id="PS51186">
    <property type="entry name" value="GNAT"/>
    <property type="match status" value="1"/>
</dbReference>
<reference evidence="5" key="1">
    <citation type="journal article" date="2013" name="Stand. Genomic Sci.">
        <title>Complete genome sequence of the halophilic bacterium Spirochaeta africana type strain (Z-7692(T)) from the alkaline Lake Magadi in the East African Rift.</title>
        <authorList>
            <person name="Liolos K."/>
            <person name="Abt B."/>
            <person name="Scheuner C."/>
            <person name="Teshima H."/>
            <person name="Held B."/>
            <person name="Lapidus A."/>
            <person name="Nolan M."/>
            <person name="Lucas S."/>
            <person name="Deshpande S."/>
            <person name="Cheng J.F."/>
            <person name="Tapia R."/>
            <person name="Goodwin L.A."/>
            <person name="Pitluck S."/>
            <person name="Pagani I."/>
            <person name="Ivanova N."/>
            <person name="Mavromatis K."/>
            <person name="Mikhailova N."/>
            <person name="Huntemann M."/>
            <person name="Pati A."/>
            <person name="Chen A."/>
            <person name="Palaniappan K."/>
            <person name="Land M."/>
            <person name="Rohde M."/>
            <person name="Tindall B.J."/>
            <person name="Detter J.C."/>
            <person name="Goker M."/>
            <person name="Bristow J."/>
            <person name="Eisen J.A."/>
            <person name="Markowitz V."/>
            <person name="Hugenholtz P."/>
            <person name="Woyke T."/>
            <person name="Klenk H.P."/>
            <person name="Kyrpides N.C."/>
        </authorList>
    </citation>
    <scope>NUCLEOTIDE SEQUENCE</scope>
    <source>
        <strain evidence="5">ATCC 700263 / DSM 8902 / Z-7692</strain>
    </source>
</reference>
<name>H9UHU7_SPIAZ</name>
<dbReference type="HOGENOM" id="CLU_013985_36_2_12"/>
<evidence type="ECO:0000256" key="1">
    <source>
        <dbReference type="ARBA" id="ARBA00022679"/>
    </source>
</evidence>
<organism evidence="4 5">
    <name type="scientific">Spirochaeta africana (strain ATCC 700263 / DSM 8902 / Z-7692)</name>
    <dbReference type="NCBI Taxonomy" id="889378"/>
    <lineage>
        <taxon>Bacteria</taxon>
        <taxon>Pseudomonadati</taxon>
        <taxon>Spirochaetota</taxon>
        <taxon>Spirochaetia</taxon>
        <taxon>Spirochaetales</taxon>
        <taxon>Spirochaetaceae</taxon>
        <taxon>Spirochaeta</taxon>
    </lineage>
</organism>
<evidence type="ECO:0000256" key="2">
    <source>
        <dbReference type="ARBA" id="ARBA00023315"/>
    </source>
</evidence>
<dbReference type="Proteomes" id="UP000007383">
    <property type="component" value="Chromosome"/>
</dbReference>
<sequence length="153" mass="18897">MIFDYAMPDDYQKIKEMRSHTHRMHYENEPEYFKDNEEYFTYDYYKTKIDKNQIWKLVVDRRIIGYTIVNVVQYENHEMFNDQKILLIEEITIDKDYQRKGYGEFIITNIEKYAQENEYTSIELNVWAFNKVAIDFYKKSGMETSRIKMEKRL</sequence>
<dbReference type="InterPro" id="IPR051016">
    <property type="entry name" value="Diverse_Substrate_AcTransf"/>
</dbReference>
<keyword evidence="2" id="KW-0012">Acyltransferase</keyword>
<dbReference type="EMBL" id="CP003282">
    <property type="protein sequence ID" value="AFG37090.1"/>
    <property type="molecule type" value="Genomic_DNA"/>
</dbReference>
<dbReference type="GO" id="GO:0008080">
    <property type="term" value="F:N-acetyltransferase activity"/>
    <property type="evidence" value="ECO:0007669"/>
    <property type="project" value="TreeGrafter"/>
</dbReference>
<dbReference type="eggNOG" id="COG0456">
    <property type="taxonomic scope" value="Bacteria"/>
</dbReference>
<keyword evidence="5" id="KW-1185">Reference proteome</keyword>
<dbReference type="Pfam" id="PF00583">
    <property type="entry name" value="Acetyltransf_1"/>
    <property type="match status" value="1"/>
</dbReference>
<dbReference type="PATRIC" id="fig|889378.3.peg.1007"/>
<dbReference type="Gene3D" id="3.40.630.30">
    <property type="match status" value="1"/>
</dbReference>
<dbReference type="KEGG" id="sfc:Spiaf_1002"/>
<accession>H9UHU7</accession>
<keyword evidence="1 4" id="KW-0808">Transferase</keyword>
<protein>
    <submittedName>
        <fullName evidence="4">Acetyltransferase</fullName>
    </submittedName>
</protein>
<dbReference type="InterPro" id="IPR000182">
    <property type="entry name" value="GNAT_dom"/>
</dbReference>
<evidence type="ECO:0000259" key="3">
    <source>
        <dbReference type="PROSITE" id="PS51186"/>
    </source>
</evidence>
<dbReference type="STRING" id="889378.Spiaf_1002"/>
<dbReference type="PANTHER" id="PTHR10545">
    <property type="entry name" value="DIAMINE N-ACETYLTRANSFERASE"/>
    <property type="match status" value="1"/>
</dbReference>
<dbReference type="CDD" id="cd04301">
    <property type="entry name" value="NAT_SF"/>
    <property type="match status" value="1"/>
</dbReference>
<dbReference type="InterPro" id="IPR016181">
    <property type="entry name" value="Acyl_CoA_acyltransferase"/>
</dbReference>
<dbReference type="OrthoDB" id="1768072at2"/>
<feature type="domain" description="N-acetyltransferase" evidence="3">
    <location>
        <begin position="1"/>
        <end position="153"/>
    </location>
</feature>
<dbReference type="SUPFAM" id="SSF55729">
    <property type="entry name" value="Acyl-CoA N-acyltransferases (Nat)"/>
    <property type="match status" value="1"/>
</dbReference>
<gene>
    <name evidence="4" type="ordered locus">Spiaf_1002</name>
</gene>